<keyword evidence="4" id="KW-0904">Protein phosphatase</keyword>
<organism evidence="13 14">
    <name type="scientific">Magallana gigas</name>
    <name type="common">Pacific oyster</name>
    <name type="synonym">Crassostrea gigas</name>
    <dbReference type="NCBI Taxonomy" id="29159"/>
    <lineage>
        <taxon>Eukaryota</taxon>
        <taxon>Metazoa</taxon>
        <taxon>Spiralia</taxon>
        <taxon>Lophotrochozoa</taxon>
        <taxon>Mollusca</taxon>
        <taxon>Bivalvia</taxon>
        <taxon>Autobranchia</taxon>
        <taxon>Pteriomorphia</taxon>
        <taxon>Ostreida</taxon>
        <taxon>Ostreoidea</taxon>
        <taxon>Ostreidae</taxon>
        <taxon>Magallana</taxon>
    </lineage>
</organism>
<dbReference type="InterPro" id="IPR036412">
    <property type="entry name" value="HAD-like_sf"/>
</dbReference>
<feature type="compositionally biased region" description="Basic and acidic residues" evidence="10">
    <location>
        <begin position="302"/>
        <end position="312"/>
    </location>
</feature>
<feature type="region of interest" description="Disordered" evidence="10">
    <location>
        <begin position="297"/>
        <end position="459"/>
    </location>
</feature>
<keyword evidence="14" id="KW-1185">Reference proteome</keyword>
<dbReference type="InterPro" id="IPR039189">
    <property type="entry name" value="Fcp1"/>
</dbReference>
<dbReference type="PROSITE" id="PS50172">
    <property type="entry name" value="BRCT"/>
    <property type="match status" value="1"/>
</dbReference>
<evidence type="ECO:0000256" key="10">
    <source>
        <dbReference type="SAM" id="MobiDB-lite"/>
    </source>
</evidence>
<feature type="compositionally biased region" description="Acidic residues" evidence="10">
    <location>
        <begin position="712"/>
        <end position="727"/>
    </location>
</feature>
<proteinExistence type="predicted"/>
<feature type="compositionally biased region" description="Basic and acidic residues" evidence="10">
    <location>
        <begin position="665"/>
        <end position="676"/>
    </location>
</feature>
<dbReference type="SUPFAM" id="SSF52113">
    <property type="entry name" value="BRCT domain"/>
    <property type="match status" value="1"/>
</dbReference>
<evidence type="ECO:0000256" key="1">
    <source>
        <dbReference type="ARBA" id="ARBA00004123"/>
    </source>
</evidence>
<comment type="catalytic activity">
    <reaction evidence="8 9">
        <text>O-phospho-L-threonyl-[protein] + H2O = L-threonyl-[protein] + phosphate</text>
        <dbReference type="Rhea" id="RHEA:47004"/>
        <dbReference type="Rhea" id="RHEA-COMP:11060"/>
        <dbReference type="Rhea" id="RHEA-COMP:11605"/>
        <dbReference type="ChEBI" id="CHEBI:15377"/>
        <dbReference type="ChEBI" id="CHEBI:30013"/>
        <dbReference type="ChEBI" id="CHEBI:43474"/>
        <dbReference type="ChEBI" id="CHEBI:61977"/>
        <dbReference type="EC" id="3.1.3.16"/>
    </reaction>
</comment>
<evidence type="ECO:0000256" key="6">
    <source>
        <dbReference type="ARBA" id="ARBA00040602"/>
    </source>
</evidence>
<feature type="compositionally biased region" description="Basic and acidic residues" evidence="10">
    <location>
        <begin position="779"/>
        <end position="800"/>
    </location>
</feature>
<dbReference type="PANTHER" id="PTHR23081:SF36">
    <property type="entry name" value="RNA POLYMERASE II SUBUNIT A C-TERMINAL DOMAIN PHOSPHATASE"/>
    <property type="match status" value="1"/>
</dbReference>
<dbReference type="SMART" id="SM00577">
    <property type="entry name" value="CPDc"/>
    <property type="match status" value="1"/>
</dbReference>
<dbReference type="InterPro" id="IPR036420">
    <property type="entry name" value="BRCT_dom_sf"/>
</dbReference>
<evidence type="ECO:0000256" key="2">
    <source>
        <dbReference type="ARBA" id="ARBA00013081"/>
    </source>
</evidence>
<feature type="region of interest" description="Disordered" evidence="10">
    <location>
        <begin position="712"/>
        <end position="827"/>
    </location>
</feature>
<feature type="compositionally biased region" description="Basic and acidic residues" evidence="10">
    <location>
        <begin position="352"/>
        <end position="378"/>
    </location>
</feature>
<dbReference type="FunFam" id="3.40.50.1000:FF:000040">
    <property type="entry name" value="RNA polymerase II subunit A C-terminal domain phosphatase"/>
    <property type="match status" value="1"/>
</dbReference>
<evidence type="ECO:0000259" key="12">
    <source>
        <dbReference type="PROSITE" id="PS50969"/>
    </source>
</evidence>
<comment type="function">
    <text evidence="9">This promotes the activity of RNA polymerase II.</text>
</comment>
<comment type="catalytic activity">
    <reaction evidence="7 9">
        <text>O-phospho-L-seryl-[protein] + H2O = L-seryl-[protein] + phosphate</text>
        <dbReference type="Rhea" id="RHEA:20629"/>
        <dbReference type="Rhea" id="RHEA-COMP:9863"/>
        <dbReference type="Rhea" id="RHEA-COMP:11604"/>
        <dbReference type="ChEBI" id="CHEBI:15377"/>
        <dbReference type="ChEBI" id="CHEBI:29999"/>
        <dbReference type="ChEBI" id="CHEBI:43474"/>
        <dbReference type="ChEBI" id="CHEBI:83421"/>
        <dbReference type="EC" id="3.1.3.16"/>
    </reaction>
</comment>
<evidence type="ECO:0000313" key="13">
    <source>
        <dbReference type="EnsemblMetazoa" id="G20842.1:cds"/>
    </source>
</evidence>
<dbReference type="PANTHER" id="PTHR23081">
    <property type="entry name" value="RNA POLYMERASE II CTD PHOSPHATASE"/>
    <property type="match status" value="1"/>
</dbReference>
<dbReference type="Gene3D" id="3.40.50.1000">
    <property type="entry name" value="HAD superfamily/HAD-like"/>
    <property type="match status" value="1"/>
</dbReference>
<dbReference type="InterPro" id="IPR001357">
    <property type="entry name" value="BRCT_dom"/>
</dbReference>
<dbReference type="Gene3D" id="3.40.50.10190">
    <property type="entry name" value="BRCT domain"/>
    <property type="match status" value="1"/>
</dbReference>
<dbReference type="EC" id="3.1.3.16" evidence="2 9"/>
<dbReference type="SUPFAM" id="SSF56784">
    <property type="entry name" value="HAD-like"/>
    <property type="match status" value="1"/>
</dbReference>
<feature type="compositionally biased region" description="Basic and acidic residues" evidence="10">
    <location>
        <begin position="635"/>
        <end position="657"/>
    </location>
</feature>
<dbReference type="EnsemblMetazoa" id="G20842.3">
    <property type="protein sequence ID" value="G20842.3:cds"/>
    <property type="gene ID" value="G20842"/>
</dbReference>
<feature type="compositionally biased region" description="Basic and acidic residues" evidence="10">
    <location>
        <begin position="322"/>
        <end position="341"/>
    </location>
</feature>
<dbReference type="PROSITE" id="PS50969">
    <property type="entry name" value="FCP1"/>
    <property type="match status" value="1"/>
</dbReference>
<dbReference type="NCBIfam" id="TIGR02250">
    <property type="entry name" value="FCP1_euk"/>
    <property type="match status" value="1"/>
</dbReference>
<dbReference type="GO" id="GO:0005634">
    <property type="term" value="C:nucleus"/>
    <property type="evidence" value="ECO:0007669"/>
    <property type="project" value="UniProtKB-SubCell"/>
</dbReference>
<comment type="subcellular location">
    <subcellularLocation>
        <location evidence="1 9">Nucleus</location>
    </subcellularLocation>
</comment>
<protein>
    <recommendedName>
        <fullName evidence="6 9">RNA polymerase II subunit A C-terminal domain phosphatase</fullName>
        <ecNumber evidence="2 9">3.1.3.16</ecNumber>
    </recommendedName>
</protein>
<dbReference type="Gene3D" id="1.10.287.10">
    <property type="entry name" value="S15/NS1, RNA-binding"/>
    <property type="match status" value="1"/>
</dbReference>
<dbReference type="GO" id="GO:0008420">
    <property type="term" value="F:RNA polymerase II CTD heptapeptide repeat phosphatase activity"/>
    <property type="evidence" value="ECO:0007669"/>
    <property type="project" value="UniProtKB-UniRule"/>
</dbReference>
<dbReference type="Proteomes" id="UP000005408">
    <property type="component" value="Unassembled WGS sequence"/>
</dbReference>
<dbReference type="OrthoDB" id="10249888at2759"/>
<evidence type="ECO:0000256" key="7">
    <source>
        <dbReference type="ARBA" id="ARBA00047761"/>
    </source>
</evidence>
<accession>A0A8W8JSL5</accession>
<dbReference type="EnsemblMetazoa" id="G20842.1">
    <property type="protein sequence ID" value="G20842.1:cds"/>
    <property type="gene ID" value="G20842"/>
</dbReference>
<dbReference type="InterPro" id="IPR004274">
    <property type="entry name" value="FCP1_dom"/>
</dbReference>
<dbReference type="OMA" id="FMDTINP"/>
<evidence type="ECO:0000256" key="9">
    <source>
        <dbReference type="RuleBase" id="RU366066"/>
    </source>
</evidence>
<keyword evidence="3 9" id="KW-0378">Hydrolase</keyword>
<evidence type="ECO:0000256" key="8">
    <source>
        <dbReference type="ARBA" id="ARBA00048336"/>
    </source>
</evidence>
<dbReference type="CDD" id="cd07521">
    <property type="entry name" value="HAD_FCP1-like"/>
    <property type="match status" value="1"/>
</dbReference>
<dbReference type="AlphaFoldDB" id="A0A8W8JSL5"/>
<evidence type="ECO:0000313" key="14">
    <source>
        <dbReference type="Proteomes" id="UP000005408"/>
    </source>
</evidence>
<evidence type="ECO:0000256" key="5">
    <source>
        <dbReference type="ARBA" id="ARBA00023242"/>
    </source>
</evidence>
<reference evidence="13" key="1">
    <citation type="submission" date="2022-08" db="UniProtKB">
        <authorList>
            <consortium name="EnsemblMetazoa"/>
        </authorList>
    </citation>
    <scope>IDENTIFICATION</scope>
    <source>
        <strain evidence="13">05x7-T-G4-1.051#20</strain>
    </source>
</reference>
<sequence>MESSDTGTVCWISPVENKPIKVTKWKVKKGSKVGKGGLLCLYETDDKKNLKLKSNMVGTVLELKDEYTPGSDGLVKMESCTHPTVMKDMCADCGADLRKEAGIAGNRKEPVSASVAMVHNIPELIISEKQALELGKMDEERLLRTRKLVLLVDLDQTLIHTTNDNIPPNLKDVYHFQLSHGNMMPWYHTRIRPRTEKFLENVSKLYELHICTFGSRMYAHIIAKFLDPDGKYFSHRILSRDECFNQNSKMANLKALFPCGDSMVCIIDDREDVWNFSPNLIHVKPYRFFQGTADINAPPGLDKTEHDKEPLTHKVHVVSRSNSKEDKTEVEKMEGSEEQKPEAAINETTQNDSKREEESAKETEEVNGKEDSKEETKDSSNIPEDSEEKKDSNETKDKIKEDEQSEKPCSKRKEENDKDDKGVEKSDSEKDKKDGENEIKSDKEKEGANTEDSKKEEVEIEWDDDDDYLLYLEDILGTVHKAFYDMYDQLKSKGEDAEKPDMKNILPYVKRKVLKGTNLLFSGVFPMNVPLEKSRAYHVAKMLGANVHSDFVARAKDGSNKSEYTTHVVAARQGTIKVKLAQKHKHVKLVNPQWLWTCAERLQHVDERLYPLNDSTSGNLYCESPDTVRLNRKRKNEEELETGKRQRQNEDEEKSAAEEEMEVSDIQRNEAGKSEEGPSAAKIGSNRFSTTYNPMLAFSDEDLECMDKEVEDFMDEEGDESEEDDIDRNERIRLSVLSSGDDDNDGSSEDSMSGEFPRGWNLKKRLRSSKSAESSSDNEEQKDRRDEESENELEKYEKTMEAFAPDTESETQDSFAESIGSVDDEMAEAVEREFLAN</sequence>
<dbReference type="InterPro" id="IPR011947">
    <property type="entry name" value="FCP1_euk"/>
</dbReference>
<evidence type="ECO:0000256" key="3">
    <source>
        <dbReference type="ARBA" id="ARBA00022801"/>
    </source>
</evidence>
<feature type="domain" description="BRCT" evidence="11">
    <location>
        <begin position="509"/>
        <end position="612"/>
    </location>
</feature>
<dbReference type="InterPro" id="IPR023214">
    <property type="entry name" value="HAD_sf"/>
</dbReference>
<dbReference type="Pfam" id="PF00533">
    <property type="entry name" value="BRCT"/>
    <property type="match status" value="1"/>
</dbReference>
<feature type="region of interest" description="Disordered" evidence="10">
    <location>
        <begin position="632"/>
        <end position="687"/>
    </location>
</feature>
<evidence type="ECO:0000259" key="11">
    <source>
        <dbReference type="PROSITE" id="PS50172"/>
    </source>
</evidence>
<feature type="domain" description="FCP1 homology" evidence="12">
    <location>
        <begin position="143"/>
        <end position="308"/>
    </location>
</feature>
<dbReference type="Pfam" id="PF03031">
    <property type="entry name" value="NIF"/>
    <property type="match status" value="1"/>
</dbReference>
<keyword evidence="5 9" id="KW-0539">Nucleus</keyword>
<dbReference type="CDD" id="cd17729">
    <property type="entry name" value="BRCT_CTDP1"/>
    <property type="match status" value="1"/>
</dbReference>
<dbReference type="FunFam" id="3.40.50.10190:FF:000007">
    <property type="entry name" value="RNA polymerase II subunit A C-terminal domain phosphatase"/>
    <property type="match status" value="1"/>
</dbReference>
<evidence type="ECO:0000256" key="4">
    <source>
        <dbReference type="ARBA" id="ARBA00022912"/>
    </source>
</evidence>
<feature type="compositionally biased region" description="Basic and acidic residues" evidence="10">
    <location>
        <begin position="387"/>
        <end position="457"/>
    </location>
</feature>
<name>A0A8W8JSL5_MAGGI</name>